<dbReference type="AlphaFoldDB" id="A0A8X6XGC4"/>
<evidence type="ECO:0000313" key="2">
    <source>
        <dbReference type="Proteomes" id="UP000886998"/>
    </source>
</evidence>
<organism evidence="1 2">
    <name type="scientific">Trichonephila inaurata madagascariensis</name>
    <dbReference type="NCBI Taxonomy" id="2747483"/>
    <lineage>
        <taxon>Eukaryota</taxon>
        <taxon>Metazoa</taxon>
        <taxon>Ecdysozoa</taxon>
        <taxon>Arthropoda</taxon>
        <taxon>Chelicerata</taxon>
        <taxon>Arachnida</taxon>
        <taxon>Araneae</taxon>
        <taxon>Araneomorphae</taxon>
        <taxon>Entelegynae</taxon>
        <taxon>Araneoidea</taxon>
        <taxon>Nephilidae</taxon>
        <taxon>Trichonephila</taxon>
        <taxon>Trichonephila inaurata</taxon>
    </lineage>
</organism>
<reference evidence="1" key="1">
    <citation type="submission" date="2020-08" db="EMBL/GenBank/DDBJ databases">
        <title>Multicomponent nature underlies the extraordinary mechanical properties of spider dragline silk.</title>
        <authorList>
            <person name="Kono N."/>
            <person name="Nakamura H."/>
            <person name="Mori M."/>
            <person name="Yoshida Y."/>
            <person name="Ohtoshi R."/>
            <person name="Malay A.D."/>
            <person name="Moran D.A.P."/>
            <person name="Tomita M."/>
            <person name="Numata K."/>
            <person name="Arakawa K."/>
        </authorList>
    </citation>
    <scope>NUCLEOTIDE SEQUENCE</scope>
</reference>
<dbReference type="Proteomes" id="UP000886998">
    <property type="component" value="Unassembled WGS sequence"/>
</dbReference>
<proteinExistence type="predicted"/>
<protein>
    <submittedName>
        <fullName evidence="1">Uncharacterized protein</fullName>
    </submittedName>
</protein>
<name>A0A8X6XGC4_9ARAC</name>
<keyword evidence="2" id="KW-1185">Reference proteome</keyword>
<comment type="caution">
    <text evidence="1">The sequence shown here is derived from an EMBL/GenBank/DDBJ whole genome shotgun (WGS) entry which is preliminary data.</text>
</comment>
<gene>
    <name evidence="1" type="ORF">TNIN_222341</name>
</gene>
<sequence length="177" mass="20161">MSPFYFKILYKTPEKEMYVFGLIADGEIYFKACDLGHLLGYRNVSNVLGCHMETKKTVDLFAKKPRPSFPIPEGTRIVELSQIPLFVKSNDRPPPESVEKLVQKRCKFSLPEPGIEFGESFKASAADAPLKKKNLFVVKGKKNPEISLKKFCKLLCLGEKNSLNPWIHVRENFPKNP</sequence>
<dbReference type="EMBL" id="BMAV01009219">
    <property type="protein sequence ID" value="GFY53333.1"/>
    <property type="molecule type" value="Genomic_DNA"/>
</dbReference>
<evidence type="ECO:0000313" key="1">
    <source>
        <dbReference type="EMBL" id="GFY53333.1"/>
    </source>
</evidence>
<accession>A0A8X6XGC4</accession>